<dbReference type="STRING" id="1814289.SAMN05216410_2069"/>
<dbReference type="OrthoDB" id="207675at2"/>
<dbReference type="CDD" id="cd00882">
    <property type="entry name" value="Ras_like_GTPase"/>
    <property type="match status" value="1"/>
</dbReference>
<name>A0A1G6N6C8_9MICO</name>
<organism evidence="3 4">
    <name type="scientific">Sanguibacter gelidistatuariae</name>
    <dbReference type="NCBI Taxonomy" id="1814289"/>
    <lineage>
        <taxon>Bacteria</taxon>
        <taxon>Bacillati</taxon>
        <taxon>Actinomycetota</taxon>
        <taxon>Actinomycetes</taxon>
        <taxon>Micrococcales</taxon>
        <taxon>Sanguibacteraceae</taxon>
        <taxon>Sanguibacter</taxon>
    </lineage>
</organism>
<feature type="compositionally biased region" description="Basic and acidic residues" evidence="1">
    <location>
        <begin position="626"/>
        <end position="636"/>
    </location>
</feature>
<feature type="compositionally biased region" description="Basic and acidic residues" evidence="1">
    <location>
        <begin position="151"/>
        <end position="160"/>
    </location>
</feature>
<dbReference type="AlphaFoldDB" id="A0A1G6N6C8"/>
<dbReference type="InterPro" id="IPR045063">
    <property type="entry name" value="Dynamin_N"/>
</dbReference>
<proteinExistence type="predicted"/>
<gene>
    <name evidence="3" type="ORF">SAMN05216410_2069</name>
</gene>
<evidence type="ECO:0000313" key="3">
    <source>
        <dbReference type="EMBL" id="SDC63418.1"/>
    </source>
</evidence>
<dbReference type="EMBL" id="FMYH01000003">
    <property type="protein sequence ID" value="SDC63418.1"/>
    <property type="molecule type" value="Genomic_DNA"/>
</dbReference>
<accession>A0A1G6N6C8</accession>
<dbReference type="GO" id="GO:0005829">
    <property type="term" value="C:cytosol"/>
    <property type="evidence" value="ECO:0007669"/>
    <property type="project" value="TreeGrafter"/>
</dbReference>
<dbReference type="GO" id="GO:0043024">
    <property type="term" value="F:ribosomal small subunit binding"/>
    <property type="evidence" value="ECO:0007669"/>
    <property type="project" value="TreeGrafter"/>
</dbReference>
<dbReference type="Pfam" id="PF00350">
    <property type="entry name" value="Dynamin_N"/>
    <property type="match status" value="1"/>
</dbReference>
<dbReference type="Gene3D" id="3.40.50.300">
    <property type="entry name" value="P-loop containing nucleotide triphosphate hydrolases"/>
    <property type="match status" value="1"/>
</dbReference>
<feature type="region of interest" description="Disordered" evidence="1">
    <location>
        <begin position="650"/>
        <end position="669"/>
    </location>
</feature>
<dbReference type="SUPFAM" id="SSF52540">
    <property type="entry name" value="P-loop containing nucleoside triphosphate hydrolases"/>
    <property type="match status" value="1"/>
</dbReference>
<dbReference type="Proteomes" id="UP000199039">
    <property type="component" value="Unassembled WGS sequence"/>
</dbReference>
<evidence type="ECO:0000313" key="4">
    <source>
        <dbReference type="Proteomes" id="UP000199039"/>
    </source>
</evidence>
<dbReference type="InterPro" id="IPR005662">
    <property type="entry name" value="GTPase_Era-like"/>
</dbReference>
<evidence type="ECO:0000256" key="1">
    <source>
        <dbReference type="SAM" id="MobiDB-lite"/>
    </source>
</evidence>
<keyword evidence="4" id="KW-1185">Reference proteome</keyword>
<dbReference type="GO" id="GO:0019843">
    <property type="term" value="F:rRNA binding"/>
    <property type="evidence" value="ECO:0007669"/>
    <property type="project" value="TreeGrafter"/>
</dbReference>
<dbReference type="GO" id="GO:0000028">
    <property type="term" value="P:ribosomal small subunit assembly"/>
    <property type="evidence" value="ECO:0007669"/>
    <property type="project" value="TreeGrafter"/>
</dbReference>
<dbReference type="PANTHER" id="PTHR42698">
    <property type="entry name" value="GTPASE ERA"/>
    <property type="match status" value="1"/>
</dbReference>
<reference evidence="3 4" key="1">
    <citation type="submission" date="2016-09" db="EMBL/GenBank/DDBJ databases">
        <authorList>
            <person name="Capua I."/>
            <person name="De Benedictis P."/>
            <person name="Joannis T."/>
            <person name="Lombin L.H."/>
            <person name="Cattoli G."/>
        </authorList>
    </citation>
    <scope>NUCLEOTIDE SEQUENCE [LARGE SCALE GENOMIC DNA]</scope>
    <source>
        <strain evidence="3 4">ISLP-3</strain>
    </source>
</reference>
<dbReference type="InterPro" id="IPR027417">
    <property type="entry name" value="P-loop_NTPase"/>
</dbReference>
<sequence length="689" mass="71798">MSDVTGDHAKIGDAGGPSGVADLVDALVALRREIEAVALPLETVTAATARRERERGLDQLDDYLLPRLRADSAPLLVVVGGSTGAGKSTLVNSILGQHVTTPGALRPTTRSPVLVHHPLDAEWFTSDRIFPHLAREVSSSPGPTPPGAPGDHPRDGDPRSLRLVPTDVLPQGMALLDAPDVDSVVAGNRELAAQLLAAADLWLFVTTAARYADAVPWELLSAGAARRAQVALVIDRVDPGAEVVGDHLRQMLADQGLPSAPVFLLRESVLVDGMLPVAEVAPVSRWLTAMGSDDGARGAVIAATRDGVVDDLVARAMTLADASDAQALADAALRRAVAEAYAAGARDMRQATSDGSMLRGEVLSRWQDFVGTGDFMRGVEEKIGVLRDRVSGYLRGRPAAAPKVNLAIGHSLEAIVFDAADRASERAYLMWRADPAGAVLLDGLVLSRASADLRGELAGQVRAWQGDVLALVSDRGAGKRGRARTLAIGVNGIGAALMVVVFASTGGLTGAEVGIAGGSVVLAQRLLEAVFGDEAVRSLAHTAQDLLDARVEAILEGQAARFTAILDGLVPGGLAPGGPPPGLDAGPGLRAAAHEVQSAAAHERAARAAQVRTHPTHVSLTPDDVSTDRSHTDTDRMRLGQLRGADLPIAVDPYAHPAPPPGGPRVLSRLWWRKKARPGSAPVSREGDS</sequence>
<dbReference type="RefSeq" id="WP_093182948.1">
    <property type="nucleotide sequence ID" value="NZ_FMYH01000003.1"/>
</dbReference>
<feature type="region of interest" description="Disordered" evidence="1">
    <location>
        <begin position="604"/>
        <end position="636"/>
    </location>
</feature>
<dbReference type="PANTHER" id="PTHR42698:SF1">
    <property type="entry name" value="GTPASE ERA, MITOCHONDRIAL"/>
    <property type="match status" value="1"/>
</dbReference>
<dbReference type="GO" id="GO:0005525">
    <property type="term" value="F:GTP binding"/>
    <property type="evidence" value="ECO:0007669"/>
    <property type="project" value="InterPro"/>
</dbReference>
<feature type="region of interest" description="Disordered" evidence="1">
    <location>
        <begin position="135"/>
        <end position="162"/>
    </location>
</feature>
<protein>
    <submittedName>
        <fullName evidence="3">Dynamin family protein</fullName>
    </submittedName>
</protein>
<evidence type="ECO:0000259" key="2">
    <source>
        <dbReference type="Pfam" id="PF00350"/>
    </source>
</evidence>
<feature type="domain" description="Dynamin N-terminal" evidence="2">
    <location>
        <begin position="77"/>
        <end position="210"/>
    </location>
</feature>